<dbReference type="AlphaFoldDB" id="A0A1E3LTX1"/>
<evidence type="ECO:0000256" key="2">
    <source>
        <dbReference type="ARBA" id="ARBA00023125"/>
    </source>
</evidence>
<protein>
    <submittedName>
        <fullName evidence="5">LacI family transcriptional regulator</fullName>
    </submittedName>
</protein>
<feature type="domain" description="HTH lacI-type" evidence="4">
    <location>
        <begin position="5"/>
        <end position="59"/>
    </location>
</feature>
<reference evidence="5 6" key="1">
    <citation type="submission" date="2016-08" db="EMBL/GenBank/DDBJ databases">
        <title>Draft genome of the agarase producing Sphingomonas sp. MCT13.</title>
        <authorList>
            <person name="D'Andrea M.M."/>
            <person name="Rossolini G.M."/>
            <person name="Thaller M.C."/>
        </authorList>
    </citation>
    <scope>NUCLEOTIDE SEQUENCE [LARGE SCALE GENOMIC DNA]</scope>
    <source>
        <strain evidence="5 6">MCT13</strain>
    </source>
</reference>
<keyword evidence="3" id="KW-0804">Transcription</keyword>
<dbReference type="InterPro" id="IPR028082">
    <property type="entry name" value="Peripla_BP_I"/>
</dbReference>
<dbReference type="Pfam" id="PF00356">
    <property type="entry name" value="LacI"/>
    <property type="match status" value="1"/>
</dbReference>
<dbReference type="SMART" id="SM00354">
    <property type="entry name" value="HTH_LACI"/>
    <property type="match status" value="1"/>
</dbReference>
<dbReference type="Gene3D" id="3.40.50.2300">
    <property type="match status" value="2"/>
</dbReference>
<dbReference type="PANTHER" id="PTHR30146">
    <property type="entry name" value="LACI-RELATED TRANSCRIPTIONAL REPRESSOR"/>
    <property type="match status" value="1"/>
</dbReference>
<keyword evidence="1" id="KW-0805">Transcription regulation</keyword>
<dbReference type="PROSITE" id="PS00356">
    <property type="entry name" value="HTH_LACI_1"/>
    <property type="match status" value="1"/>
</dbReference>
<evidence type="ECO:0000259" key="4">
    <source>
        <dbReference type="PROSITE" id="PS50932"/>
    </source>
</evidence>
<proteinExistence type="predicted"/>
<dbReference type="Proteomes" id="UP000094487">
    <property type="component" value="Unassembled WGS sequence"/>
</dbReference>
<dbReference type="PROSITE" id="PS50932">
    <property type="entry name" value="HTH_LACI_2"/>
    <property type="match status" value="1"/>
</dbReference>
<dbReference type="InterPro" id="IPR010982">
    <property type="entry name" value="Lambda_DNA-bd_dom_sf"/>
</dbReference>
<evidence type="ECO:0000256" key="3">
    <source>
        <dbReference type="ARBA" id="ARBA00023163"/>
    </source>
</evidence>
<dbReference type="PRINTS" id="PR00036">
    <property type="entry name" value="HTHLACI"/>
</dbReference>
<dbReference type="GO" id="GO:0003700">
    <property type="term" value="F:DNA-binding transcription factor activity"/>
    <property type="evidence" value="ECO:0007669"/>
    <property type="project" value="TreeGrafter"/>
</dbReference>
<dbReference type="EMBL" id="MDDS01000035">
    <property type="protein sequence ID" value="ODP37212.1"/>
    <property type="molecule type" value="Genomic_DNA"/>
</dbReference>
<dbReference type="Gene3D" id="1.10.260.40">
    <property type="entry name" value="lambda repressor-like DNA-binding domains"/>
    <property type="match status" value="1"/>
</dbReference>
<dbReference type="OrthoDB" id="7185860at2"/>
<dbReference type="SUPFAM" id="SSF47413">
    <property type="entry name" value="lambda repressor-like DNA-binding domains"/>
    <property type="match status" value="1"/>
</dbReference>
<dbReference type="CDD" id="cd01392">
    <property type="entry name" value="HTH_LacI"/>
    <property type="match status" value="1"/>
</dbReference>
<comment type="caution">
    <text evidence="5">The sequence shown here is derived from an EMBL/GenBank/DDBJ whole genome shotgun (WGS) entry which is preliminary data.</text>
</comment>
<keyword evidence="6" id="KW-1185">Reference proteome</keyword>
<organism evidence="5 6">
    <name type="scientific">Sphingomonas turrisvirgatae</name>
    <dbReference type="NCBI Taxonomy" id="1888892"/>
    <lineage>
        <taxon>Bacteria</taxon>
        <taxon>Pseudomonadati</taxon>
        <taxon>Pseudomonadota</taxon>
        <taxon>Alphaproteobacteria</taxon>
        <taxon>Sphingomonadales</taxon>
        <taxon>Sphingomonadaceae</taxon>
        <taxon>Sphingomonas</taxon>
    </lineage>
</organism>
<gene>
    <name evidence="5" type="ORF">BFL28_03000</name>
</gene>
<accession>A0A1E3LTX1</accession>
<dbReference type="InterPro" id="IPR046335">
    <property type="entry name" value="LacI/GalR-like_sensor"/>
</dbReference>
<dbReference type="PANTHER" id="PTHR30146:SF153">
    <property type="entry name" value="LACTOSE OPERON REPRESSOR"/>
    <property type="match status" value="1"/>
</dbReference>
<dbReference type="RefSeq" id="WP_069321022.1">
    <property type="nucleotide sequence ID" value="NZ_MDDS01000035.1"/>
</dbReference>
<sequence>MGKGATIHDVADAAGVSIRTVSRVLNRSTKVNAETRERIEAAIARLGFSPSARARGLATGRSYLIGIIHNDRNALVLDTIQRGVVEEATARGYELVIHPTPTGDDGSVADALDFVRRSRVDGVVVMPPVSGVEGIGAALLAAGVPAVALSSTPVQHFAATLISDERGAAADVARHLIALGHRRIAMINGPLAVASAAQRRAGFIAALSDAGLSLAGEAEGDYDFESGNAAAERLLALDPRPTAIFAANDIMAASVVKAAASRGVAVPDQLSVVGFDGSMLARMLTPSLTSVYRPLGDMAQLATRCLLDIVEDAEETVELKADLRLIEGGSSGPAAG</sequence>
<evidence type="ECO:0000256" key="1">
    <source>
        <dbReference type="ARBA" id="ARBA00023015"/>
    </source>
</evidence>
<dbReference type="Pfam" id="PF13377">
    <property type="entry name" value="Peripla_BP_3"/>
    <property type="match status" value="1"/>
</dbReference>
<dbReference type="STRING" id="1888892.BFL28_03000"/>
<evidence type="ECO:0000313" key="6">
    <source>
        <dbReference type="Proteomes" id="UP000094487"/>
    </source>
</evidence>
<name>A0A1E3LTX1_9SPHN</name>
<keyword evidence="2" id="KW-0238">DNA-binding</keyword>
<evidence type="ECO:0000313" key="5">
    <source>
        <dbReference type="EMBL" id="ODP37212.1"/>
    </source>
</evidence>
<dbReference type="GO" id="GO:0000976">
    <property type="term" value="F:transcription cis-regulatory region binding"/>
    <property type="evidence" value="ECO:0007669"/>
    <property type="project" value="TreeGrafter"/>
</dbReference>
<dbReference type="SUPFAM" id="SSF53822">
    <property type="entry name" value="Periplasmic binding protein-like I"/>
    <property type="match status" value="1"/>
</dbReference>
<dbReference type="InterPro" id="IPR000843">
    <property type="entry name" value="HTH_LacI"/>
</dbReference>